<dbReference type="PANTHER" id="PTHR42943:SF4">
    <property type="entry name" value="C2H2-TYPE DOMAIN-CONTAINING PROTEIN"/>
    <property type="match status" value="1"/>
</dbReference>
<dbReference type="InterPro" id="IPR051924">
    <property type="entry name" value="GST_Kappa/NadH"/>
</dbReference>
<protein>
    <submittedName>
        <fullName evidence="1">2-hydroxychromene-2-carboxylate isomerase</fullName>
    </submittedName>
</protein>
<dbReference type="OrthoDB" id="5244108at2"/>
<reference evidence="1 2" key="1">
    <citation type="submission" date="2016-12" db="EMBL/GenBank/DDBJ databases">
        <title>The genome of dimorphic prosthecate Glycocaulis alkaliphilus 6b-8t, isolated from crude oil dictates its adaptability in petroleum environments.</title>
        <authorList>
            <person name="Wu X.-L."/>
            <person name="Geng S."/>
        </authorList>
    </citation>
    <scope>NUCLEOTIDE SEQUENCE [LARGE SCALE GENOMIC DNA]</scope>
    <source>
        <strain evidence="1 2">6B-8</strain>
    </source>
</reference>
<name>A0A3T0ECT2_9PROT</name>
<organism evidence="1 2">
    <name type="scientific">Glycocaulis alkaliphilus</name>
    <dbReference type="NCBI Taxonomy" id="1434191"/>
    <lineage>
        <taxon>Bacteria</taxon>
        <taxon>Pseudomonadati</taxon>
        <taxon>Pseudomonadota</taxon>
        <taxon>Alphaproteobacteria</taxon>
        <taxon>Maricaulales</taxon>
        <taxon>Maricaulaceae</taxon>
        <taxon>Glycocaulis</taxon>
    </lineage>
</organism>
<dbReference type="InterPro" id="IPR036249">
    <property type="entry name" value="Thioredoxin-like_sf"/>
</dbReference>
<dbReference type="GO" id="GO:0016853">
    <property type="term" value="F:isomerase activity"/>
    <property type="evidence" value="ECO:0007669"/>
    <property type="project" value="UniProtKB-KW"/>
</dbReference>
<dbReference type="SUPFAM" id="SSF52833">
    <property type="entry name" value="Thioredoxin-like"/>
    <property type="match status" value="1"/>
</dbReference>
<dbReference type="KEGG" id="gak:X907_2598"/>
<dbReference type="InterPro" id="IPR001853">
    <property type="entry name" value="DSBA-like_thioredoxin_dom"/>
</dbReference>
<dbReference type="Proteomes" id="UP000286954">
    <property type="component" value="Chromosome"/>
</dbReference>
<gene>
    <name evidence="1" type="ORF">X907_2598</name>
</gene>
<dbReference type="PANTHER" id="PTHR42943">
    <property type="entry name" value="GLUTATHIONE S-TRANSFERASE KAPPA"/>
    <property type="match status" value="1"/>
</dbReference>
<dbReference type="EMBL" id="CP018911">
    <property type="protein sequence ID" value="AZU05109.1"/>
    <property type="molecule type" value="Genomic_DNA"/>
</dbReference>
<dbReference type="GO" id="GO:0006749">
    <property type="term" value="P:glutathione metabolic process"/>
    <property type="evidence" value="ECO:0007669"/>
    <property type="project" value="TreeGrafter"/>
</dbReference>
<proteinExistence type="predicted"/>
<evidence type="ECO:0000313" key="2">
    <source>
        <dbReference type="Proteomes" id="UP000286954"/>
    </source>
</evidence>
<dbReference type="AlphaFoldDB" id="A0A3T0ECT2"/>
<keyword evidence="2" id="KW-1185">Reference proteome</keyword>
<evidence type="ECO:0000313" key="1">
    <source>
        <dbReference type="EMBL" id="AZU05109.1"/>
    </source>
</evidence>
<sequence length="416" mass="45473">MKTLVPQIVTSSTLRSARRGLAAVRRRLNLSRPVVRYFHQVDDPYSALAARALPHLEAVWGARVIPYIVPPPDAAAAPDAQRLRLWSLRDAATLADGLGMETSFTSAPSPELMTRAQAALAGIRDATVFSAISSAIERAFKTGKASAIPLSDSDARAALARGARARRGHYLGGMFQFEGEWYWGLDRLAYLEDRLVRIRPGGVRFSERREVDLEARKAPAGTVIEAFVSLRSPYTYIAIPRLRALSEASGAELRLRPVLPMVMRGLPVPLAKRLYIMRDTKREAERLGLPFGKVSDPVGAPVERGLAVLFAAMDQGKGADFLYSFLRGVFAEGIDAGSDQGLEMLSRRAGIPAAAMHAALADESWREKAEANRAAMLEAGLWGVPSFRVNNLPAHWGQDRLWAVEEDLFALAGYSN</sequence>
<dbReference type="Gene3D" id="3.40.30.10">
    <property type="entry name" value="Glutaredoxin"/>
    <property type="match status" value="1"/>
</dbReference>
<accession>A0A3T0ECT2</accession>
<dbReference type="GO" id="GO:0004364">
    <property type="term" value="F:glutathione transferase activity"/>
    <property type="evidence" value="ECO:0007669"/>
    <property type="project" value="TreeGrafter"/>
</dbReference>
<dbReference type="RefSeq" id="WP_127568618.1">
    <property type="nucleotide sequence ID" value="NZ_BMFB01000001.1"/>
</dbReference>
<dbReference type="GO" id="GO:0004602">
    <property type="term" value="F:glutathione peroxidase activity"/>
    <property type="evidence" value="ECO:0007669"/>
    <property type="project" value="TreeGrafter"/>
</dbReference>
<dbReference type="Pfam" id="PF01323">
    <property type="entry name" value="DSBA"/>
    <property type="match status" value="1"/>
</dbReference>
<keyword evidence="1" id="KW-0413">Isomerase</keyword>